<evidence type="ECO:0000256" key="2">
    <source>
        <dbReference type="ARBA" id="ARBA00010112"/>
    </source>
</evidence>
<name>A0AA36H8Q1_CYLNA</name>
<evidence type="ECO:0000313" key="5">
    <source>
        <dbReference type="EMBL" id="CAJ0605831.1"/>
    </source>
</evidence>
<reference evidence="5" key="1">
    <citation type="submission" date="2023-07" db="EMBL/GenBank/DDBJ databases">
        <authorList>
            <consortium name="CYATHOMIX"/>
        </authorList>
    </citation>
    <scope>NUCLEOTIDE SEQUENCE</scope>
    <source>
        <strain evidence="5">N/A</strain>
    </source>
</reference>
<keyword evidence="4" id="KW-0732">Signal</keyword>
<dbReference type="GO" id="GO:0005576">
    <property type="term" value="C:extracellular region"/>
    <property type="evidence" value="ECO:0007669"/>
    <property type="project" value="UniProtKB-SubCell"/>
</dbReference>
<keyword evidence="6" id="KW-1185">Reference proteome</keyword>
<dbReference type="Gene3D" id="2.60.40.3330">
    <property type="match status" value="1"/>
</dbReference>
<accession>A0AA36H8Q1</accession>
<gene>
    <name evidence="5" type="ORF">CYNAS_LOCUS17814</name>
</gene>
<sequence>MNKNTRTFLLDRKMGKETGLSVAVKGVIFCEGDPDTTAVIELWEKEIIFHRKLDEVKTNSRGFYQVSGSAKEATQIDPQLRIFHTCNHNMGDFKEIRIDIPSQCHQFSNRSHGRD</sequence>
<comment type="similarity">
    <text evidence="2">Belongs to the nematode transthyretin-like family.</text>
</comment>
<dbReference type="PANTHER" id="PTHR21700">
    <property type="entry name" value="TRANSTHYRETIN-LIKE FAMILY PROTEIN-RELATED"/>
    <property type="match status" value="1"/>
</dbReference>
<dbReference type="InterPro" id="IPR038479">
    <property type="entry name" value="Transthyretin-like_sf"/>
</dbReference>
<evidence type="ECO:0008006" key="7">
    <source>
        <dbReference type="Google" id="ProtNLM"/>
    </source>
</evidence>
<protein>
    <recommendedName>
        <fullName evidence="7">Transthyretin-like family protein</fullName>
    </recommendedName>
</protein>
<keyword evidence="3" id="KW-0964">Secreted</keyword>
<evidence type="ECO:0000313" key="6">
    <source>
        <dbReference type="Proteomes" id="UP001176961"/>
    </source>
</evidence>
<proteinExistence type="inferred from homology"/>
<dbReference type="PANTHER" id="PTHR21700:SF24">
    <property type="entry name" value="TRANSTHYRETIN-LIKE FAMILY PROTEIN"/>
    <property type="match status" value="1"/>
</dbReference>
<dbReference type="GO" id="GO:0009986">
    <property type="term" value="C:cell surface"/>
    <property type="evidence" value="ECO:0007669"/>
    <property type="project" value="InterPro"/>
</dbReference>
<comment type="caution">
    <text evidence="5">The sequence shown here is derived from an EMBL/GenBank/DDBJ whole genome shotgun (WGS) entry which is preliminary data.</text>
</comment>
<evidence type="ECO:0000256" key="4">
    <source>
        <dbReference type="ARBA" id="ARBA00022729"/>
    </source>
</evidence>
<dbReference type="Pfam" id="PF01060">
    <property type="entry name" value="TTR-52"/>
    <property type="match status" value="1"/>
</dbReference>
<organism evidence="5 6">
    <name type="scientific">Cylicocyclus nassatus</name>
    <name type="common">Nematode worm</name>
    <dbReference type="NCBI Taxonomy" id="53992"/>
    <lineage>
        <taxon>Eukaryota</taxon>
        <taxon>Metazoa</taxon>
        <taxon>Ecdysozoa</taxon>
        <taxon>Nematoda</taxon>
        <taxon>Chromadorea</taxon>
        <taxon>Rhabditida</taxon>
        <taxon>Rhabditina</taxon>
        <taxon>Rhabditomorpha</taxon>
        <taxon>Strongyloidea</taxon>
        <taxon>Strongylidae</taxon>
        <taxon>Cylicocyclus</taxon>
    </lineage>
</organism>
<evidence type="ECO:0000256" key="1">
    <source>
        <dbReference type="ARBA" id="ARBA00004613"/>
    </source>
</evidence>
<comment type="subcellular location">
    <subcellularLocation>
        <location evidence="1">Secreted</location>
    </subcellularLocation>
</comment>
<dbReference type="InterPro" id="IPR001534">
    <property type="entry name" value="Transthyretin-like"/>
</dbReference>
<dbReference type="Proteomes" id="UP001176961">
    <property type="component" value="Unassembled WGS sequence"/>
</dbReference>
<evidence type="ECO:0000256" key="3">
    <source>
        <dbReference type="ARBA" id="ARBA00022525"/>
    </source>
</evidence>
<dbReference type="AlphaFoldDB" id="A0AA36H8Q1"/>
<dbReference type="EMBL" id="CATQJL010000316">
    <property type="protein sequence ID" value="CAJ0605831.1"/>
    <property type="molecule type" value="Genomic_DNA"/>
</dbReference>